<dbReference type="Pfam" id="PF01636">
    <property type="entry name" value="APH"/>
    <property type="match status" value="1"/>
</dbReference>
<feature type="transmembrane region" description="Helical" evidence="6">
    <location>
        <begin position="223"/>
        <end position="249"/>
    </location>
</feature>
<evidence type="ECO:0000256" key="5">
    <source>
        <dbReference type="ARBA" id="ARBA00023136"/>
    </source>
</evidence>
<evidence type="ECO:0000256" key="4">
    <source>
        <dbReference type="ARBA" id="ARBA00022989"/>
    </source>
</evidence>
<keyword evidence="8" id="KW-0808">Transferase</keyword>
<sequence>MALRYSRGRLALIVVALLSLAGFVVLTWGSLTDLADRLVSGLSGGGWALLGLAAAVQLGGHVLRAARTKVPIDNVRRGSLAGQFRHLSIGYLFNLVWPLRVGEVVRSYLVAKTLRISWLYTLMAVVLERLIDVVLVSVAFLLVIALFGGPIAGIVPFAAVAALVVSLVLIGSFAALVRENATLMRLAWRMTAWLNTDLENRARFKLWSVIFGFQRFLRQRRQLARYGVLTLASWACYVAAAAVTVAVVFPALSSRDAVITTAAPAGVVSPSIGNGAPGSYADGIRDFVTGSTGLSGSEVLLFAAASWAVVNVPVIVVAVVSLFVNWARRTSDPLAGAELAPADRYVNKLGRDQDISGSMTHFLDAYFQRQHLSTVMHRLEVKGNVSLVRFFKGGSNAVTLLATNGSGELFVKKMVPTEYAHRLKNQHDWLAERADHDQLVTVLREEHAEDHYSIDLEYRPSSVPLHEYVHENPLAEGAAKLAEVWDYMYSRVYRLGGLEARPELRDDYVTERFVLRVRAAAESHPALAEALKGDRIVVNGTELDNFDRILARIQANPAAWEDLATFRASSHIHGDLTVDNILVDLPTDRVLVIDPSDDNQIRGPVIDFARHMQSLLYGYEFLNDDEDPVVLGAAADGTPEITYRDARSARYAELADFVSTEVMPRRLSQAEQRAVLFHVGLFYGRMLTHRVAINPGTVLKYYGVCIQALNRFLEQYELPVAAQDDDVFGDAPRDGEVLAR</sequence>
<feature type="transmembrane region" description="Helical" evidence="6">
    <location>
        <begin position="133"/>
        <end position="151"/>
    </location>
</feature>
<dbReference type="PROSITE" id="PS50011">
    <property type="entry name" value="PROTEIN_KINASE_DOM"/>
    <property type="match status" value="1"/>
</dbReference>
<feature type="transmembrane region" description="Helical" evidence="6">
    <location>
        <begin position="157"/>
        <end position="177"/>
    </location>
</feature>
<accession>A0A1M5NAD9</accession>
<dbReference type="GO" id="GO:0005524">
    <property type="term" value="F:ATP binding"/>
    <property type="evidence" value="ECO:0007669"/>
    <property type="project" value="InterPro"/>
</dbReference>
<feature type="transmembrane region" description="Helical" evidence="6">
    <location>
        <begin position="299"/>
        <end position="324"/>
    </location>
</feature>
<dbReference type="GO" id="GO:0004672">
    <property type="term" value="F:protein kinase activity"/>
    <property type="evidence" value="ECO:0007669"/>
    <property type="project" value="InterPro"/>
</dbReference>
<feature type="transmembrane region" description="Helical" evidence="6">
    <location>
        <begin position="45"/>
        <end position="63"/>
    </location>
</feature>
<name>A0A1M5NAD9_9ACTN</name>
<evidence type="ECO:0000256" key="2">
    <source>
        <dbReference type="ARBA" id="ARBA00022475"/>
    </source>
</evidence>
<proteinExistence type="predicted"/>
<evidence type="ECO:0000313" key="8">
    <source>
        <dbReference type="EMBL" id="SHG86478.1"/>
    </source>
</evidence>
<dbReference type="InterPro" id="IPR000719">
    <property type="entry name" value="Prot_kinase_dom"/>
</dbReference>
<feature type="domain" description="Protein kinase" evidence="7">
    <location>
        <begin position="385"/>
        <end position="740"/>
    </location>
</feature>
<reference evidence="8 9" key="1">
    <citation type="submission" date="2016-11" db="EMBL/GenBank/DDBJ databases">
        <authorList>
            <person name="Jaros S."/>
            <person name="Januszkiewicz K."/>
            <person name="Wedrychowicz H."/>
        </authorList>
    </citation>
    <scope>NUCLEOTIDE SEQUENCE [LARGE SCALE GENOMIC DNA]</scope>
    <source>
        <strain evidence="8 9">DSM 45408</strain>
    </source>
</reference>
<keyword evidence="2" id="KW-1003">Cell membrane</keyword>
<dbReference type="RefSeq" id="WP_073421529.1">
    <property type="nucleotide sequence ID" value="NZ_FQVX01000003.1"/>
</dbReference>
<evidence type="ECO:0000256" key="1">
    <source>
        <dbReference type="ARBA" id="ARBA00004651"/>
    </source>
</evidence>
<keyword evidence="9" id="KW-1185">Reference proteome</keyword>
<dbReference type="InterPro" id="IPR002575">
    <property type="entry name" value="Aminoglycoside_PTrfase"/>
</dbReference>
<gene>
    <name evidence="8" type="ORF">SAMN05444351_3472</name>
</gene>
<keyword evidence="5 6" id="KW-0472">Membrane</keyword>
<keyword evidence="3 6" id="KW-0812">Transmembrane</keyword>
<evidence type="ECO:0000313" key="9">
    <source>
        <dbReference type="Proteomes" id="UP000184471"/>
    </source>
</evidence>
<dbReference type="InterPro" id="IPR011009">
    <property type="entry name" value="Kinase-like_dom_sf"/>
</dbReference>
<evidence type="ECO:0000256" key="3">
    <source>
        <dbReference type="ARBA" id="ARBA00022692"/>
    </source>
</evidence>
<dbReference type="SUPFAM" id="SSF56112">
    <property type="entry name" value="Protein kinase-like (PK-like)"/>
    <property type="match status" value="1"/>
</dbReference>
<dbReference type="InterPro" id="IPR022791">
    <property type="entry name" value="L-PG_synthase/AglD"/>
</dbReference>
<protein>
    <submittedName>
        <fullName evidence="8">Phosphotransferase enzyme family protein</fullName>
    </submittedName>
</protein>
<dbReference type="OrthoDB" id="7954051at2"/>
<dbReference type="Proteomes" id="UP000184471">
    <property type="component" value="Unassembled WGS sequence"/>
</dbReference>
<comment type="subcellular location">
    <subcellularLocation>
        <location evidence="1">Cell membrane</location>
        <topology evidence="1">Multi-pass membrane protein</topology>
    </subcellularLocation>
</comment>
<dbReference type="AlphaFoldDB" id="A0A1M5NAD9"/>
<keyword evidence="4 6" id="KW-1133">Transmembrane helix</keyword>
<evidence type="ECO:0000259" key="7">
    <source>
        <dbReference type="PROSITE" id="PS50011"/>
    </source>
</evidence>
<dbReference type="GO" id="GO:0005886">
    <property type="term" value="C:plasma membrane"/>
    <property type="evidence" value="ECO:0007669"/>
    <property type="project" value="UniProtKB-SubCell"/>
</dbReference>
<dbReference type="STRING" id="1070870.SAMN05444351_3472"/>
<evidence type="ECO:0000256" key="6">
    <source>
        <dbReference type="SAM" id="Phobius"/>
    </source>
</evidence>
<dbReference type="EMBL" id="FQVX01000003">
    <property type="protein sequence ID" value="SHG86478.1"/>
    <property type="molecule type" value="Genomic_DNA"/>
</dbReference>
<organism evidence="8 9">
    <name type="scientific">Geodermatophilus nigrescens</name>
    <dbReference type="NCBI Taxonomy" id="1070870"/>
    <lineage>
        <taxon>Bacteria</taxon>
        <taxon>Bacillati</taxon>
        <taxon>Actinomycetota</taxon>
        <taxon>Actinomycetes</taxon>
        <taxon>Geodermatophilales</taxon>
        <taxon>Geodermatophilaceae</taxon>
        <taxon>Geodermatophilus</taxon>
    </lineage>
</organism>
<dbReference type="Pfam" id="PF03706">
    <property type="entry name" value="LPG_synthase_TM"/>
    <property type="match status" value="1"/>
</dbReference>